<dbReference type="InterPro" id="IPR039538">
    <property type="entry name" value="BetI_C"/>
</dbReference>
<keyword evidence="8" id="KW-1185">Reference proteome</keyword>
<evidence type="ECO:0000313" key="8">
    <source>
        <dbReference type="Proteomes" id="UP001264519"/>
    </source>
</evidence>
<evidence type="ECO:0000256" key="2">
    <source>
        <dbReference type="ARBA" id="ARBA00023015"/>
    </source>
</evidence>
<protein>
    <submittedName>
        <fullName evidence="7">TetR family transcriptional regulator C-terminal domain-containing protein</fullName>
    </submittedName>
</protein>
<dbReference type="InterPro" id="IPR001647">
    <property type="entry name" value="HTH_TetR"/>
</dbReference>
<dbReference type="EMBL" id="JARWAK010000002">
    <property type="protein sequence ID" value="MDR5865895.1"/>
    <property type="molecule type" value="Genomic_DNA"/>
</dbReference>
<dbReference type="PANTHER" id="PTHR30055">
    <property type="entry name" value="HTH-TYPE TRANSCRIPTIONAL REGULATOR RUTR"/>
    <property type="match status" value="1"/>
</dbReference>
<dbReference type="PANTHER" id="PTHR30055:SF228">
    <property type="entry name" value="TRANSCRIPTIONAL REGULATOR-RELATED"/>
    <property type="match status" value="1"/>
</dbReference>
<dbReference type="SUPFAM" id="SSF46689">
    <property type="entry name" value="Homeodomain-like"/>
    <property type="match status" value="1"/>
</dbReference>
<dbReference type="Proteomes" id="UP001264519">
    <property type="component" value="Unassembled WGS sequence"/>
</dbReference>
<dbReference type="InterPro" id="IPR036271">
    <property type="entry name" value="Tet_transcr_reg_TetR-rel_C_sf"/>
</dbReference>
<name>A0ABU1FYZ5_9GAMM</name>
<feature type="DNA-binding region" description="H-T-H motif" evidence="5">
    <location>
        <begin position="31"/>
        <end position="50"/>
    </location>
</feature>
<keyword evidence="2" id="KW-0805">Transcription regulation</keyword>
<keyword evidence="1" id="KW-0678">Repressor</keyword>
<accession>A0ABU1FYZ5</accession>
<dbReference type="InterPro" id="IPR050109">
    <property type="entry name" value="HTH-type_TetR-like_transc_reg"/>
</dbReference>
<dbReference type="InterPro" id="IPR023772">
    <property type="entry name" value="DNA-bd_HTH_TetR-type_CS"/>
</dbReference>
<dbReference type="PROSITE" id="PS50977">
    <property type="entry name" value="HTH_TETR_2"/>
    <property type="match status" value="1"/>
</dbReference>
<organism evidence="7 8">
    <name type="scientific">Halomonas koreensis</name>
    <dbReference type="NCBI Taxonomy" id="245385"/>
    <lineage>
        <taxon>Bacteria</taxon>
        <taxon>Pseudomonadati</taxon>
        <taxon>Pseudomonadota</taxon>
        <taxon>Gammaproteobacteria</taxon>
        <taxon>Oceanospirillales</taxon>
        <taxon>Halomonadaceae</taxon>
        <taxon>Halomonas</taxon>
    </lineage>
</organism>
<evidence type="ECO:0000256" key="4">
    <source>
        <dbReference type="ARBA" id="ARBA00023163"/>
    </source>
</evidence>
<dbReference type="PRINTS" id="PR00455">
    <property type="entry name" value="HTHTETR"/>
</dbReference>
<reference evidence="7 8" key="1">
    <citation type="submission" date="2023-04" db="EMBL/GenBank/DDBJ databases">
        <title>A long-awaited taxogenomic arrangement of the family Halomonadaceae.</title>
        <authorList>
            <person name="De La Haba R."/>
            <person name="Chuvochina M."/>
            <person name="Wittouck S."/>
            <person name="Arahal D.R."/>
            <person name="Sanchez-Porro C."/>
            <person name="Hugenholtz P."/>
            <person name="Ventosa A."/>
        </authorList>
    </citation>
    <scope>NUCLEOTIDE SEQUENCE [LARGE SCALE GENOMIC DNA]</scope>
    <source>
        <strain evidence="7 8">DSM 23530</strain>
    </source>
</reference>
<evidence type="ECO:0000313" key="7">
    <source>
        <dbReference type="EMBL" id="MDR5865895.1"/>
    </source>
</evidence>
<dbReference type="Pfam" id="PF13977">
    <property type="entry name" value="TetR_C_6"/>
    <property type="match status" value="1"/>
</dbReference>
<dbReference type="PROSITE" id="PS01081">
    <property type="entry name" value="HTH_TETR_1"/>
    <property type="match status" value="1"/>
</dbReference>
<evidence type="ECO:0000256" key="1">
    <source>
        <dbReference type="ARBA" id="ARBA00022491"/>
    </source>
</evidence>
<evidence type="ECO:0000256" key="5">
    <source>
        <dbReference type="PROSITE-ProRule" id="PRU00335"/>
    </source>
</evidence>
<evidence type="ECO:0000259" key="6">
    <source>
        <dbReference type="PROSITE" id="PS50977"/>
    </source>
</evidence>
<sequence length="210" mass="23114">MTTRRTGNDRESALIDATLTCIAREGIAAATVRNIADYAGVTNGLIRFYFKSKDGILQAAYRRFLERLFEAAHGHHDGAATSARERLERYLRANLSPPIVTPDSLLLWANFLPLAHHDATMADIRRHWYARTTRAFRDLIQEALEERGQAPGERELRRLAVAVNGLIDGLWIEGALSAETLDLGELQATGLDAASRLLGLPLAPATAEDA</sequence>
<comment type="caution">
    <text evidence="7">The sequence shown here is derived from an EMBL/GenBank/DDBJ whole genome shotgun (WGS) entry which is preliminary data.</text>
</comment>
<keyword evidence="3 5" id="KW-0238">DNA-binding</keyword>
<keyword evidence="4" id="KW-0804">Transcription</keyword>
<dbReference type="InterPro" id="IPR009057">
    <property type="entry name" value="Homeodomain-like_sf"/>
</dbReference>
<dbReference type="Gene3D" id="1.10.357.10">
    <property type="entry name" value="Tetracycline Repressor, domain 2"/>
    <property type="match status" value="1"/>
</dbReference>
<dbReference type="SUPFAM" id="SSF48498">
    <property type="entry name" value="Tetracyclin repressor-like, C-terminal domain"/>
    <property type="match status" value="1"/>
</dbReference>
<proteinExistence type="predicted"/>
<dbReference type="Pfam" id="PF00440">
    <property type="entry name" value="TetR_N"/>
    <property type="match status" value="1"/>
</dbReference>
<dbReference type="RefSeq" id="WP_309651493.1">
    <property type="nucleotide sequence ID" value="NZ_JARWAK010000002.1"/>
</dbReference>
<gene>
    <name evidence="7" type="ORF">QC818_03680</name>
</gene>
<evidence type="ECO:0000256" key="3">
    <source>
        <dbReference type="ARBA" id="ARBA00023125"/>
    </source>
</evidence>
<feature type="domain" description="HTH tetR-type" evidence="6">
    <location>
        <begin position="8"/>
        <end position="68"/>
    </location>
</feature>